<reference evidence="1 2" key="1">
    <citation type="submission" date="2013-12" db="EMBL/GenBank/DDBJ databases">
        <title>Draft genome of the parsitic nematode Ancylostoma duodenale.</title>
        <authorList>
            <person name="Mitreva M."/>
        </authorList>
    </citation>
    <scope>NUCLEOTIDE SEQUENCE [LARGE SCALE GENOMIC DNA]</scope>
    <source>
        <strain evidence="1 2">Zhejiang</strain>
    </source>
</reference>
<keyword evidence="2" id="KW-1185">Reference proteome</keyword>
<protein>
    <submittedName>
        <fullName evidence="1">Uncharacterized protein</fullName>
    </submittedName>
</protein>
<proteinExistence type="predicted"/>
<organism evidence="1 2">
    <name type="scientific">Ancylostoma duodenale</name>
    <dbReference type="NCBI Taxonomy" id="51022"/>
    <lineage>
        <taxon>Eukaryota</taxon>
        <taxon>Metazoa</taxon>
        <taxon>Ecdysozoa</taxon>
        <taxon>Nematoda</taxon>
        <taxon>Chromadorea</taxon>
        <taxon>Rhabditida</taxon>
        <taxon>Rhabditina</taxon>
        <taxon>Rhabditomorpha</taxon>
        <taxon>Strongyloidea</taxon>
        <taxon>Ancylostomatidae</taxon>
        <taxon>Ancylostomatinae</taxon>
        <taxon>Ancylostoma</taxon>
    </lineage>
</organism>
<gene>
    <name evidence="1" type="ORF">ANCDUO_13112</name>
</gene>
<accession>A0A0C2D3T3</accession>
<dbReference type="AlphaFoldDB" id="A0A0C2D3T3"/>
<name>A0A0C2D3T3_9BILA</name>
<dbReference type="Proteomes" id="UP000054047">
    <property type="component" value="Unassembled WGS sequence"/>
</dbReference>
<dbReference type="OrthoDB" id="10312917at2759"/>
<sequence length="94" mass="10829">MWLLFWTQHECRKQSVCRQWWSIALDPRRESVPSWVGQKRAKSYWAISGSPSGDKQAAQAAGGERRTSSSFHFASIVRTAVYHGTDRLTERDMN</sequence>
<evidence type="ECO:0000313" key="2">
    <source>
        <dbReference type="Proteomes" id="UP000054047"/>
    </source>
</evidence>
<evidence type="ECO:0000313" key="1">
    <source>
        <dbReference type="EMBL" id="KIH56707.1"/>
    </source>
</evidence>
<dbReference type="EMBL" id="KN735357">
    <property type="protein sequence ID" value="KIH56707.1"/>
    <property type="molecule type" value="Genomic_DNA"/>
</dbReference>